<comment type="domain">
    <text evidence="5">Consists of three domains, a large central CORE domain and two small peripheral domains, NMPbind and LID, which undergo movements during catalysis. The LID domain closes over the site of phosphoryl transfer upon ATP binding. Assembling and dissambling the active center during each catalytic cycle provides an effective means to prevent ATP hydrolysis.</text>
</comment>
<keyword evidence="4 5" id="KW-0418">Kinase</keyword>
<reference evidence="9" key="2">
    <citation type="journal article" date="2011" name="Stand. Genomic Sci.">
        <title>Complete genome sequence of Weeksella virosa type strain (9751T).</title>
        <authorList>
            <person name="Lang E."/>
            <person name="Teshima H."/>
            <person name="Lucas S."/>
            <person name="Lapidus A."/>
            <person name="Hammon N."/>
            <person name="Deshpande S."/>
            <person name="Nolan M."/>
            <person name="Cheng J."/>
            <person name="Pitluck S."/>
            <person name="Liolios K."/>
            <person name="Pagani I."/>
            <person name="Mikhailova N."/>
            <person name="Ivanova N."/>
            <person name="Mavromatis K."/>
            <person name="Pati A."/>
            <person name="Tapia R."/>
            <person name="Han C."/>
            <person name="Goodwin L."/>
            <person name="Chen A."/>
            <person name="Palaniappan K."/>
            <person name="Land M."/>
            <person name="Hauser L."/>
            <person name="Chang Y."/>
            <person name="Jeffries C."/>
            <person name="Brambilla E."/>
            <person name="Kopitz M."/>
            <person name="Rohde M."/>
            <person name="Goker M."/>
            <person name="Tindall B."/>
            <person name="Detter J."/>
            <person name="Woyke T."/>
            <person name="Bristow J."/>
            <person name="Eisen J."/>
            <person name="Markowitz V."/>
            <person name="Hugenholtz P."/>
            <person name="Klenk H."/>
            <person name="Kyrpides N."/>
        </authorList>
    </citation>
    <scope>NUCLEOTIDE SEQUENCE [LARGE SCALE GENOMIC DNA]</scope>
    <source>
        <strain evidence="9">ATCC 43766 / DSM 16922 / JCM 21250 / NBRC 16016 / NCTC 11634 / CL345/78</strain>
    </source>
</reference>
<dbReference type="GO" id="GO:0005737">
    <property type="term" value="C:cytoplasm"/>
    <property type="evidence" value="ECO:0007669"/>
    <property type="project" value="UniProtKB-SubCell"/>
</dbReference>
<dbReference type="InterPro" id="IPR027417">
    <property type="entry name" value="P-loop_NTPase"/>
</dbReference>
<dbReference type="NCBIfam" id="NF011105">
    <property type="entry name" value="PRK14532.1"/>
    <property type="match status" value="1"/>
</dbReference>
<dbReference type="EMBL" id="CP002455">
    <property type="protein sequence ID" value="ADX68063.1"/>
    <property type="molecule type" value="Genomic_DNA"/>
</dbReference>
<feature type="binding site" evidence="5">
    <location>
        <position position="175"/>
    </location>
    <ligand>
        <name>ATP</name>
        <dbReference type="ChEBI" id="CHEBI:30616"/>
    </ligand>
</feature>
<dbReference type="STRING" id="865938.Weevi_1361"/>
<keyword evidence="9" id="KW-1185">Reference proteome</keyword>
<feature type="binding site" evidence="5">
    <location>
        <position position="129"/>
    </location>
    <ligand>
        <name>ATP</name>
        <dbReference type="ChEBI" id="CHEBI:30616"/>
    </ligand>
</feature>
<dbReference type="GO" id="GO:0004017">
    <property type="term" value="F:AMP kinase activity"/>
    <property type="evidence" value="ECO:0007669"/>
    <property type="project" value="UniProtKB-UniRule"/>
</dbReference>
<keyword evidence="5" id="KW-0963">Cytoplasm</keyword>
<sequence length="196" mass="21989">MLNIVLFGPPGSGKGTQAKFLEQKYQTPQISTGDLFRYNLKNETDLGKKVRAYMDKGSLVPDEITTQMLSDELDKGKSPNGYIFDGYPRTTSQAVALDKILAEKFNEEVTVTVALVVDDEVLVQRLLERGKTSGRSDDVNEEVIRHRITEYYTKTAKVAKHYKAQGKWVEINGVGDIDEITEKLIAVINEAMIKED</sequence>
<evidence type="ECO:0000313" key="9">
    <source>
        <dbReference type="Proteomes" id="UP000008641"/>
    </source>
</evidence>
<dbReference type="EC" id="2.7.4.3" evidence="5 7"/>
<dbReference type="SUPFAM" id="SSF52540">
    <property type="entry name" value="P-loop containing nucleoside triphosphate hydrolases"/>
    <property type="match status" value="1"/>
</dbReference>
<evidence type="ECO:0000256" key="5">
    <source>
        <dbReference type="HAMAP-Rule" id="MF_00235"/>
    </source>
</evidence>
<evidence type="ECO:0000256" key="3">
    <source>
        <dbReference type="ARBA" id="ARBA00022741"/>
    </source>
</evidence>
<dbReference type="HOGENOM" id="CLU_032354_4_1_10"/>
<keyword evidence="5 7" id="KW-0067">ATP-binding</keyword>
<gene>
    <name evidence="5" type="primary">adk</name>
    <name evidence="8" type="ordered locus">Weevi_1361</name>
</gene>
<evidence type="ECO:0000256" key="2">
    <source>
        <dbReference type="ARBA" id="ARBA00022727"/>
    </source>
</evidence>
<dbReference type="CDD" id="cd01428">
    <property type="entry name" value="ADK"/>
    <property type="match status" value="1"/>
</dbReference>
<comment type="subcellular location">
    <subcellularLocation>
        <location evidence="5 7">Cytoplasm</location>
    </subcellularLocation>
</comment>
<proteinExistence type="inferred from homology"/>
<keyword evidence="1 5" id="KW-0808">Transferase</keyword>
<dbReference type="GO" id="GO:0044209">
    <property type="term" value="P:AMP salvage"/>
    <property type="evidence" value="ECO:0007669"/>
    <property type="project" value="UniProtKB-UniRule"/>
</dbReference>
<feature type="binding site" evidence="5">
    <location>
        <position position="32"/>
    </location>
    <ligand>
        <name>AMP</name>
        <dbReference type="ChEBI" id="CHEBI:456215"/>
    </ligand>
</feature>
<keyword evidence="3 5" id="KW-0547">Nucleotide-binding</keyword>
<dbReference type="Proteomes" id="UP000008641">
    <property type="component" value="Chromosome"/>
</dbReference>
<dbReference type="GO" id="GO:0005524">
    <property type="term" value="F:ATP binding"/>
    <property type="evidence" value="ECO:0007669"/>
    <property type="project" value="UniProtKB-UniRule"/>
</dbReference>
<dbReference type="PRINTS" id="PR00094">
    <property type="entry name" value="ADENYLTKNASE"/>
</dbReference>
<feature type="binding site" evidence="5">
    <location>
        <position position="135"/>
    </location>
    <ligand>
        <name>AMP</name>
        <dbReference type="ChEBI" id="CHEBI:456215"/>
    </ligand>
</feature>
<comment type="caution">
    <text evidence="5">Lacks conserved residue(s) required for the propagation of feature annotation.</text>
</comment>
<dbReference type="Gene3D" id="3.40.50.300">
    <property type="entry name" value="P-loop containing nucleotide triphosphate hydrolases"/>
    <property type="match status" value="1"/>
</dbReference>
<feature type="binding site" evidence="5">
    <location>
        <position position="37"/>
    </location>
    <ligand>
        <name>AMP</name>
        <dbReference type="ChEBI" id="CHEBI:456215"/>
    </ligand>
</feature>
<dbReference type="RefSeq" id="WP_013598452.1">
    <property type="nucleotide sequence ID" value="NC_015144.1"/>
</dbReference>
<dbReference type="PANTHER" id="PTHR23359">
    <property type="entry name" value="NUCLEOTIDE KINASE"/>
    <property type="match status" value="1"/>
</dbReference>
<comment type="similarity">
    <text evidence="5 6">Belongs to the adenylate kinase family.</text>
</comment>
<dbReference type="OrthoDB" id="9805030at2"/>
<dbReference type="AlphaFoldDB" id="F0NXZ5"/>
<comment type="catalytic activity">
    <reaction evidence="5 7">
        <text>AMP + ATP = 2 ADP</text>
        <dbReference type="Rhea" id="RHEA:12973"/>
        <dbReference type="ChEBI" id="CHEBI:30616"/>
        <dbReference type="ChEBI" id="CHEBI:456215"/>
        <dbReference type="ChEBI" id="CHEBI:456216"/>
        <dbReference type="EC" id="2.7.4.3"/>
    </reaction>
</comment>
<evidence type="ECO:0000256" key="7">
    <source>
        <dbReference type="RuleBase" id="RU003331"/>
    </source>
</evidence>
<dbReference type="InterPro" id="IPR033690">
    <property type="entry name" value="Adenylat_kinase_CS"/>
</dbReference>
<evidence type="ECO:0000256" key="6">
    <source>
        <dbReference type="RuleBase" id="RU003330"/>
    </source>
</evidence>
<dbReference type="UniPathway" id="UPA00588">
    <property type="reaction ID" value="UER00649"/>
</dbReference>
<feature type="region of interest" description="NMP" evidence="5">
    <location>
        <begin position="31"/>
        <end position="60"/>
    </location>
</feature>
<feature type="binding site" evidence="5">
    <location>
        <begin position="11"/>
        <end position="16"/>
    </location>
    <ligand>
        <name>ATP</name>
        <dbReference type="ChEBI" id="CHEBI:30616"/>
    </ligand>
</feature>
<evidence type="ECO:0000256" key="4">
    <source>
        <dbReference type="ARBA" id="ARBA00022777"/>
    </source>
</evidence>
<dbReference type="NCBIfam" id="NF001381">
    <property type="entry name" value="PRK00279.1-3"/>
    <property type="match status" value="1"/>
</dbReference>
<feature type="binding site" evidence="5">
    <location>
        <position position="147"/>
    </location>
    <ligand>
        <name>AMP</name>
        <dbReference type="ChEBI" id="CHEBI:456215"/>
    </ligand>
</feature>
<dbReference type="Pfam" id="PF00406">
    <property type="entry name" value="ADK"/>
    <property type="match status" value="1"/>
</dbReference>
<evidence type="ECO:0000256" key="1">
    <source>
        <dbReference type="ARBA" id="ARBA00022679"/>
    </source>
</evidence>
<keyword evidence="2 5" id="KW-0545">Nucleotide biosynthesis</keyword>
<name>F0NXZ5_WEEVC</name>
<dbReference type="KEGG" id="wvi:Weevi_1361"/>
<comment type="function">
    <text evidence="5">Catalyzes the reversible transfer of the terminal phosphate group between ATP and AMP. Plays an important role in cellular energy homeostasis and in adenine nucleotide metabolism.</text>
</comment>
<reference evidence="8 9" key="1">
    <citation type="journal article" date="2011" name="Stand. Genomic Sci.">
        <title>Complete genome sequence of Weeksella virosa type strain (9751).</title>
        <authorList>
            <person name="Lang E."/>
            <person name="Teshima H."/>
            <person name="Lucas S."/>
            <person name="Lapidus A."/>
            <person name="Hammon N."/>
            <person name="Deshpande S."/>
            <person name="Nolan M."/>
            <person name="Cheng J.F."/>
            <person name="Pitluck S."/>
            <person name="Liolios K."/>
            <person name="Pagani I."/>
            <person name="Mikhailova N."/>
            <person name="Ivanova N."/>
            <person name="Mavromatis K."/>
            <person name="Pati A."/>
            <person name="Tapia R."/>
            <person name="Han C."/>
            <person name="Goodwin L."/>
            <person name="Chen A."/>
            <person name="Palaniappan K."/>
            <person name="Land M."/>
            <person name="Hauser L."/>
            <person name="Chang Y.J."/>
            <person name="Jeffries C.D."/>
            <person name="Brambilla E.M."/>
            <person name="Kopitz M."/>
            <person name="Rohde M."/>
            <person name="Goker M."/>
            <person name="Tindall B.J."/>
            <person name="Detter J.C."/>
            <person name="Woyke T."/>
            <person name="Bristow J."/>
            <person name="Eisen J.A."/>
            <person name="Markowitz V."/>
            <person name="Hugenholtz P."/>
            <person name="Klenk H.P."/>
            <person name="Kyrpides N.C."/>
        </authorList>
    </citation>
    <scope>NUCLEOTIDE SEQUENCE [LARGE SCALE GENOMIC DNA]</scope>
    <source>
        <strain evidence="9">ATCC 43766 / DSM 16922 / JCM 21250 / NBRC 16016 / NCTC 11634 / CL345/78</strain>
    </source>
</reference>
<feature type="binding site" evidence="5">
    <location>
        <position position="93"/>
    </location>
    <ligand>
        <name>AMP</name>
        <dbReference type="ChEBI" id="CHEBI:456215"/>
    </ligand>
</feature>
<comment type="subunit">
    <text evidence="5 7">Monomer.</text>
</comment>
<dbReference type="eggNOG" id="COG0563">
    <property type="taxonomic scope" value="Bacteria"/>
</dbReference>
<dbReference type="InterPro" id="IPR000850">
    <property type="entry name" value="Adenylat/UMP-CMP_kin"/>
</dbReference>
<dbReference type="HAMAP" id="MF_00235">
    <property type="entry name" value="Adenylate_kinase_Adk"/>
    <property type="match status" value="1"/>
</dbReference>
<feature type="binding site" evidence="5">
    <location>
        <begin position="86"/>
        <end position="89"/>
    </location>
    <ligand>
        <name>AMP</name>
        <dbReference type="ChEBI" id="CHEBI:456215"/>
    </ligand>
</feature>
<dbReference type="NCBIfam" id="NF011100">
    <property type="entry name" value="PRK14527.1"/>
    <property type="match status" value="1"/>
</dbReference>
<accession>F0NXZ5</accession>
<organism evidence="8 9">
    <name type="scientific">Weeksella virosa (strain ATCC 43766 / DSM 16922 / JCM 21250 / CCUG 30538 / CDC 9751 / IAM 14551 / NBRC 16016 / NCTC 11634 / CL345/78)</name>
    <dbReference type="NCBI Taxonomy" id="865938"/>
    <lineage>
        <taxon>Bacteria</taxon>
        <taxon>Pseudomonadati</taxon>
        <taxon>Bacteroidota</taxon>
        <taxon>Flavobacteriia</taxon>
        <taxon>Flavobacteriales</taxon>
        <taxon>Weeksellaceae</taxon>
        <taxon>Weeksella</taxon>
    </lineage>
</organism>
<comment type="pathway">
    <text evidence="5">Purine metabolism; AMP biosynthesis via salvage pathway; AMP from ADP: step 1/1.</text>
</comment>
<dbReference type="PROSITE" id="PS00113">
    <property type="entry name" value="ADENYLATE_KINASE"/>
    <property type="match status" value="1"/>
</dbReference>
<protein>
    <recommendedName>
        <fullName evidence="5 7">Adenylate kinase</fullName>
        <shortName evidence="5">AK</shortName>
        <ecNumber evidence="5 7">2.7.4.3</ecNumber>
    </recommendedName>
    <alternativeName>
        <fullName evidence="5">ATP-AMP transphosphorylase</fullName>
    </alternativeName>
    <alternativeName>
        <fullName evidence="5">ATP:AMP phosphotransferase</fullName>
    </alternativeName>
    <alternativeName>
        <fullName evidence="5">Adenylate monophosphate kinase</fullName>
    </alternativeName>
</protein>
<feature type="binding site" evidence="5">
    <location>
        <begin position="58"/>
        <end position="60"/>
    </location>
    <ligand>
        <name>AMP</name>
        <dbReference type="ChEBI" id="CHEBI:456215"/>
    </ligand>
</feature>
<evidence type="ECO:0000313" key="8">
    <source>
        <dbReference type="EMBL" id="ADX68063.1"/>
    </source>
</evidence>